<evidence type="ECO:0000313" key="1">
    <source>
        <dbReference type="EMBL" id="KKL06794.1"/>
    </source>
</evidence>
<organism evidence="1">
    <name type="scientific">marine sediment metagenome</name>
    <dbReference type="NCBI Taxonomy" id="412755"/>
    <lineage>
        <taxon>unclassified sequences</taxon>
        <taxon>metagenomes</taxon>
        <taxon>ecological metagenomes</taxon>
    </lineage>
</organism>
<accession>A0A0F9AB84</accession>
<name>A0A0F9AB84_9ZZZZ</name>
<reference evidence="1" key="1">
    <citation type="journal article" date="2015" name="Nature">
        <title>Complex archaea that bridge the gap between prokaryotes and eukaryotes.</title>
        <authorList>
            <person name="Spang A."/>
            <person name="Saw J.H."/>
            <person name="Jorgensen S.L."/>
            <person name="Zaremba-Niedzwiedzka K."/>
            <person name="Martijn J."/>
            <person name="Lind A.E."/>
            <person name="van Eijk R."/>
            <person name="Schleper C."/>
            <person name="Guy L."/>
            <person name="Ettema T.J."/>
        </authorList>
    </citation>
    <scope>NUCLEOTIDE SEQUENCE</scope>
</reference>
<gene>
    <name evidence="1" type="ORF">LCGC14_2592480</name>
</gene>
<sequence>MTTQILCIDAPQHPAARSGDDLAGMTQTIDTGALTAQLAALRATSDAAACAIADAHDARVLIAGITAGLIDAPTAAAARRAAVVHTARTAKLGAAADEAVRVAVARTAAAKAAGAW</sequence>
<protein>
    <submittedName>
        <fullName evidence="1">Uncharacterized protein</fullName>
    </submittedName>
</protein>
<dbReference type="AlphaFoldDB" id="A0A0F9AB84"/>
<dbReference type="EMBL" id="LAZR01043555">
    <property type="protein sequence ID" value="KKL06794.1"/>
    <property type="molecule type" value="Genomic_DNA"/>
</dbReference>
<proteinExistence type="predicted"/>
<comment type="caution">
    <text evidence="1">The sequence shown here is derived from an EMBL/GenBank/DDBJ whole genome shotgun (WGS) entry which is preliminary data.</text>
</comment>